<dbReference type="InterPro" id="IPR050918">
    <property type="entry name" value="CNF-like_PLA2_Inhibitor"/>
</dbReference>
<dbReference type="PANTHER" id="PTHR20914">
    <property type="entry name" value="LY6/PLAUR DOMAIN-CONTAINING PROTEIN 8"/>
    <property type="match status" value="1"/>
</dbReference>
<evidence type="ECO:0000256" key="3">
    <source>
        <dbReference type="SAM" id="MobiDB-lite"/>
    </source>
</evidence>
<keyword evidence="4" id="KW-0732">Signal</keyword>
<evidence type="ECO:0000256" key="4">
    <source>
        <dbReference type="SAM" id="SignalP"/>
    </source>
</evidence>
<feature type="domain" description="UPAR/Ly6" evidence="5">
    <location>
        <begin position="116"/>
        <end position="176"/>
    </location>
</feature>
<dbReference type="Pfam" id="PF00021">
    <property type="entry name" value="UPAR_LY6"/>
    <property type="match status" value="2"/>
</dbReference>
<protein>
    <submittedName>
        <fullName evidence="6">Sodefrin-like factor C</fullName>
    </submittedName>
</protein>
<proteinExistence type="evidence at transcript level"/>
<dbReference type="InterPro" id="IPR045860">
    <property type="entry name" value="Snake_toxin-like_sf"/>
</dbReference>
<accession>A0A513ZV72</accession>
<keyword evidence="2" id="KW-0964">Secreted</keyword>
<dbReference type="AlphaFoldDB" id="A0A513ZV72"/>
<evidence type="ECO:0000256" key="2">
    <source>
        <dbReference type="ARBA" id="ARBA00022525"/>
    </source>
</evidence>
<evidence type="ECO:0000313" key="6">
    <source>
        <dbReference type="EMBL" id="QDH44589.1"/>
    </source>
</evidence>
<dbReference type="EMBL" id="MK457708">
    <property type="protein sequence ID" value="QDH44589.1"/>
    <property type="molecule type" value="mRNA"/>
</dbReference>
<feature type="compositionally biased region" description="Basic residues" evidence="3">
    <location>
        <begin position="196"/>
        <end position="208"/>
    </location>
</feature>
<dbReference type="PANTHER" id="PTHR20914:SF25">
    <property type="entry name" value="PHOSPHOLIPASE A2 INHIBITOR AND LY6_PLAUR DOMAIN-CONTAINING PROTEIN"/>
    <property type="match status" value="1"/>
</dbReference>
<dbReference type="SUPFAM" id="SSF57302">
    <property type="entry name" value="Snake toxin-like"/>
    <property type="match status" value="2"/>
</dbReference>
<dbReference type="Gene3D" id="2.10.60.10">
    <property type="entry name" value="CD59"/>
    <property type="match status" value="2"/>
</dbReference>
<dbReference type="InterPro" id="IPR016054">
    <property type="entry name" value="LY6_UPA_recep-like"/>
</dbReference>
<evidence type="ECO:0000256" key="1">
    <source>
        <dbReference type="ARBA" id="ARBA00004613"/>
    </source>
</evidence>
<comment type="subcellular location">
    <subcellularLocation>
        <location evidence="1">Secreted</location>
    </subcellularLocation>
</comment>
<feature type="chain" id="PRO_5021702302" evidence="4">
    <location>
        <begin position="18"/>
        <end position="208"/>
    </location>
</feature>
<feature type="region of interest" description="Disordered" evidence="3">
    <location>
        <begin position="187"/>
        <end position="208"/>
    </location>
</feature>
<organism evidence="6">
    <name type="scientific">Boana cinerascens</name>
    <name type="common">Demerara Falls treefrog</name>
    <dbReference type="NCBI Taxonomy" id="2364978"/>
    <lineage>
        <taxon>Eukaryota</taxon>
        <taxon>Metazoa</taxon>
        <taxon>Chordata</taxon>
        <taxon>Craniata</taxon>
        <taxon>Vertebrata</taxon>
        <taxon>Euteleostomi</taxon>
        <taxon>Amphibia</taxon>
        <taxon>Batrachia</taxon>
        <taxon>Anura</taxon>
        <taxon>Neobatrachia</taxon>
        <taxon>Hyloidea</taxon>
        <taxon>Hylidae</taxon>
        <taxon>Hylinae</taxon>
        <taxon>Cophomantini</taxon>
        <taxon>Boana</taxon>
    </lineage>
</organism>
<sequence>MKYLVVLVFAMAAIAIGEKLWCLQCKAVGEEDCTGESVMCENEDDICMKGVEHSTLNGDLKIAVNRGCTNISKMCDKTITFTSTKYKVITYHKCCYKNNCNSGIIKMPKQNTAENGFICPACLTVGNDTCDEKTEQLPCINNQQICYVYTGSGSRPGEEDNNYYVSGCLTKDTCDYALASLVGSMPGNSSSMTCSRAKKRAPKRHYYN</sequence>
<reference evidence="6" key="1">
    <citation type="journal article" date="2019" name="Mol. Biol. Evol.">
        <title>Multiple Independent Recruitment of Sodefrin Precursor-like Factors in Anuran Sexually Dimorphic Glands.</title>
        <authorList>
            <person name="Bossuyt F."/>
            <person name="Schulte L.M."/>
            <person name="Maex M."/>
            <person name="Janssenswillen S."/>
            <person name="Yu Novikova P."/>
            <person name="Biju S.D."/>
            <person name="Van de Peer Y."/>
            <person name="Matthijs S."/>
            <person name="Roelants K."/>
            <person name="Martel A."/>
            <person name="Van Bocxlaer I."/>
        </authorList>
    </citation>
    <scope>NUCLEOTIDE SEQUENCE</scope>
    <source>
        <tissue evidence="6">Mental gland</tissue>
    </source>
</reference>
<evidence type="ECO:0000259" key="5">
    <source>
        <dbReference type="Pfam" id="PF00021"/>
    </source>
</evidence>
<dbReference type="GO" id="GO:0005576">
    <property type="term" value="C:extracellular region"/>
    <property type="evidence" value="ECO:0007669"/>
    <property type="project" value="UniProtKB-SubCell"/>
</dbReference>
<feature type="signal peptide" evidence="4">
    <location>
        <begin position="1"/>
        <end position="17"/>
    </location>
</feature>
<feature type="domain" description="UPAR/Ly6" evidence="5">
    <location>
        <begin position="19"/>
        <end position="102"/>
    </location>
</feature>
<name>A0A513ZV72_9NEOB</name>